<evidence type="ECO:0000259" key="9">
    <source>
        <dbReference type="PROSITE" id="PS51379"/>
    </source>
</evidence>
<dbReference type="Pfam" id="PF12831">
    <property type="entry name" value="FAD_oxidored"/>
    <property type="match status" value="1"/>
</dbReference>
<keyword evidence="6" id="KW-0560">Oxidoreductase</keyword>
<keyword evidence="3" id="KW-0004">4Fe-4S</keyword>
<evidence type="ECO:0000313" key="11">
    <source>
        <dbReference type="Proteomes" id="UP000191663"/>
    </source>
</evidence>
<accession>A0A1V4QGI7</accession>
<sequence>MKEKNILVIGAGLAGIEASLLCARAGRKVFLIEKEPYFGGSVIKSEEVFPQMECATCMLAPKQSEVLENKNIELLTLSEVKEIKGEPGNFQVKILKKARYVSLVNCIGCAACFEPCPVSLDNEFEEGLSKRKAIYLACSGALPNVPAIDMKRCLRAKGEDCQACKEACMFDAIIYDDKDEELSVTVGSIIIATGFRLSDPGKFPDLGYKKFKNIFSAFEFERLRASNGPTSGEILTRDGNPPKSIAFIHCVGREEKGYCSQICCLYLTKFAHYALDKIPGVKVYQFYKELSIPGKGSQKFFQEVMKKGINLIRTEKLSISENGAGLRLTYEDNKTVDVDMVVLAPPVEPHPGAKEIAQLLKLEQEQFGFFKTTELNPIESNRPGIFIAGCAQGPNFMQDVILQAQAAAGAALHLTGS</sequence>
<dbReference type="Gene3D" id="3.30.70.20">
    <property type="match status" value="1"/>
</dbReference>
<feature type="domain" description="4Fe-4S ferredoxin-type" evidence="9">
    <location>
        <begin position="144"/>
        <end position="178"/>
    </location>
</feature>
<dbReference type="PANTHER" id="PTHR43498:SF1">
    <property type="entry name" value="COB--COM HETERODISULFIDE REDUCTASE IRON-SULFUR SUBUNIT A"/>
    <property type="match status" value="1"/>
</dbReference>
<comment type="similarity">
    <text evidence="2">Belongs to the HdrA family.</text>
</comment>
<keyword evidence="5" id="KW-0274">FAD</keyword>
<organism evidence="10 11">
    <name type="scientific">candidate division WOR-3 bacterium 4484_100</name>
    <dbReference type="NCBI Taxonomy" id="1936077"/>
    <lineage>
        <taxon>Bacteria</taxon>
        <taxon>Bacteria division WOR-3</taxon>
    </lineage>
</organism>
<dbReference type="GO" id="GO:0046872">
    <property type="term" value="F:metal ion binding"/>
    <property type="evidence" value="ECO:0007669"/>
    <property type="project" value="UniProtKB-KW"/>
</dbReference>
<evidence type="ECO:0000256" key="7">
    <source>
        <dbReference type="ARBA" id="ARBA00023004"/>
    </source>
</evidence>
<dbReference type="SUPFAM" id="SSF51905">
    <property type="entry name" value="FAD/NAD(P)-binding domain"/>
    <property type="match status" value="1"/>
</dbReference>
<comment type="caution">
    <text evidence="10">The sequence shown here is derived from an EMBL/GenBank/DDBJ whole genome shotgun (WGS) entry which is preliminary data.</text>
</comment>
<keyword evidence="7" id="KW-0408">Iron</keyword>
<dbReference type="InterPro" id="IPR017900">
    <property type="entry name" value="4Fe4S_Fe_S_CS"/>
</dbReference>
<reference evidence="11" key="1">
    <citation type="submission" date="2017-01" db="EMBL/GenBank/DDBJ databases">
        <title>Novel pathways for hydrocarbon cycling and metabolic interdependencies in hydrothermal sediment communities.</title>
        <authorList>
            <person name="Dombrowski N."/>
            <person name="Seitz K."/>
            <person name="Teske A."/>
            <person name="Baker B."/>
        </authorList>
    </citation>
    <scope>NUCLEOTIDE SEQUENCE [LARGE SCALE GENOMIC DNA]</scope>
</reference>
<keyword evidence="5" id="KW-0285">Flavoprotein</keyword>
<dbReference type="EMBL" id="MUKB01000038">
    <property type="protein sequence ID" value="OPX18121.1"/>
    <property type="molecule type" value="Genomic_DNA"/>
</dbReference>
<name>A0A1V4QGI7_UNCW3</name>
<proteinExistence type="inferred from homology"/>
<dbReference type="PANTHER" id="PTHR43498">
    <property type="entry name" value="FERREDOXIN:COB-COM HETERODISULFIDE REDUCTASE SUBUNIT A"/>
    <property type="match status" value="1"/>
</dbReference>
<comment type="cofactor">
    <cofactor evidence="1">
        <name>FAD</name>
        <dbReference type="ChEBI" id="CHEBI:57692"/>
    </cofactor>
</comment>
<dbReference type="InterPro" id="IPR036188">
    <property type="entry name" value="FAD/NAD-bd_sf"/>
</dbReference>
<dbReference type="PROSITE" id="PS00198">
    <property type="entry name" value="4FE4S_FER_1"/>
    <property type="match status" value="1"/>
</dbReference>
<evidence type="ECO:0000313" key="10">
    <source>
        <dbReference type="EMBL" id="OPX18121.1"/>
    </source>
</evidence>
<evidence type="ECO:0000256" key="8">
    <source>
        <dbReference type="ARBA" id="ARBA00023014"/>
    </source>
</evidence>
<protein>
    <submittedName>
        <fullName evidence="10">FAD-binding protein</fullName>
    </submittedName>
</protein>
<dbReference type="GO" id="GO:0016491">
    <property type="term" value="F:oxidoreductase activity"/>
    <property type="evidence" value="ECO:0007669"/>
    <property type="project" value="UniProtKB-KW"/>
</dbReference>
<evidence type="ECO:0000256" key="3">
    <source>
        <dbReference type="ARBA" id="ARBA00022485"/>
    </source>
</evidence>
<evidence type="ECO:0000256" key="4">
    <source>
        <dbReference type="ARBA" id="ARBA00022723"/>
    </source>
</evidence>
<keyword evidence="8" id="KW-0411">Iron-sulfur</keyword>
<dbReference type="InterPro" id="IPR017896">
    <property type="entry name" value="4Fe4S_Fe-S-bd"/>
</dbReference>
<dbReference type="Proteomes" id="UP000191663">
    <property type="component" value="Unassembled WGS sequence"/>
</dbReference>
<dbReference type="SUPFAM" id="SSF54862">
    <property type="entry name" value="4Fe-4S ferredoxins"/>
    <property type="match status" value="1"/>
</dbReference>
<evidence type="ECO:0000256" key="2">
    <source>
        <dbReference type="ARBA" id="ARBA00006561"/>
    </source>
</evidence>
<gene>
    <name evidence="10" type="ORF">BXT86_02860</name>
</gene>
<dbReference type="Gene3D" id="3.50.50.60">
    <property type="entry name" value="FAD/NAD(P)-binding domain"/>
    <property type="match status" value="2"/>
</dbReference>
<evidence type="ECO:0000256" key="5">
    <source>
        <dbReference type="ARBA" id="ARBA00022827"/>
    </source>
</evidence>
<keyword evidence="4" id="KW-0479">Metal-binding</keyword>
<dbReference type="AlphaFoldDB" id="A0A1V4QGI7"/>
<evidence type="ECO:0000256" key="6">
    <source>
        <dbReference type="ARBA" id="ARBA00023002"/>
    </source>
</evidence>
<evidence type="ECO:0000256" key="1">
    <source>
        <dbReference type="ARBA" id="ARBA00001974"/>
    </source>
</evidence>
<dbReference type="InterPro" id="IPR039650">
    <property type="entry name" value="HdrA-like"/>
</dbReference>
<feature type="domain" description="4Fe-4S ferredoxin-type" evidence="9">
    <location>
        <begin position="97"/>
        <end position="127"/>
    </location>
</feature>
<dbReference type="GO" id="GO:0051539">
    <property type="term" value="F:4 iron, 4 sulfur cluster binding"/>
    <property type="evidence" value="ECO:0007669"/>
    <property type="project" value="UniProtKB-KW"/>
</dbReference>
<dbReference type="PROSITE" id="PS51379">
    <property type="entry name" value="4FE4S_FER_2"/>
    <property type="match status" value="2"/>
</dbReference>